<reference evidence="1" key="2">
    <citation type="submission" date="2020-05" db="UniProtKB">
        <authorList>
            <consortium name="EnsemblMetazoa"/>
        </authorList>
    </citation>
    <scope>IDENTIFICATION</scope>
    <source>
        <strain evidence="1">IAEA</strain>
    </source>
</reference>
<keyword evidence="2" id="KW-1185">Reference proteome</keyword>
<dbReference type="EnsemblMetazoa" id="GPAI027808-RA">
    <property type="protein sequence ID" value="GPAI027808-PA"/>
    <property type="gene ID" value="GPAI027808"/>
</dbReference>
<reference evidence="2" key="1">
    <citation type="submission" date="2014-03" db="EMBL/GenBank/DDBJ databases">
        <authorList>
            <person name="Aksoy S."/>
            <person name="Warren W."/>
            <person name="Wilson R.K."/>
        </authorList>
    </citation>
    <scope>NUCLEOTIDE SEQUENCE [LARGE SCALE GENOMIC DNA]</scope>
    <source>
        <strain evidence="2">IAEA</strain>
    </source>
</reference>
<protein>
    <submittedName>
        <fullName evidence="1">Uncharacterized protein</fullName>
    </submittedName>
</protein>
<name>A0A1A9ZX44_GLOPL</name>
<accession>A0A1A9ZX44</accession>
<evidence type="ECO:0000313" key="2">
    <source>
        <dbReference type="Proteomes" id="UP000092445"/>
    </source>
</evidence>
<evidence type="ECO:0000313" key="1">
    <source>
        <dbReference type="EnsemblMetazoa" id="GPAI027808-PA"/>
    </source>
</evidence>
<sequence>MEIGDKYLEPLQMARRVVESMQIMCFVFNDFMVSAQKQRAFKESQGYVFGDTEFPRKLILPVATVDGILLFCHPLEGVLVYWYATSLLQYCQPNEEESTFSMDCIDKAPTKLYHNMIDKLNKISLKDRRQNEDAKYVFGEARSGETYLTQKLPMAWSVVREEILSDESL</sequence>
<dbReference type="VEuPathDB" id="VectorBase:GPAI027808"/>
<dbReference type="Proteomes" id="UP000092445">
    <property type="component" value="Unassembled WGS sequence"/>
</dbReference>
<dbReference type="AlphaFoldDB" id="A0A1A9ZX44"/>
<organism evidence="1 2">
    <name type="scientific">Glossina pallidipes</name>
    <name type="common">Tsetse fly</name>
    <dbReference type="NCBI Taxonomy" id="7398"/>
    <lineage>
        <taxon>Eukaryota</taxon>
        <taxon>Metazoa</taxon>
        <taxon>Ecdysozoa</taxon>
        <taxon>Arthropoda</taxon>
        <taxon>Hexapoda</taxon>
        <taxon>Insecta</taxon>
        <taxon>Pterygota</taxon>
        <taxon>Neoptera</taxon>
        <taxon>Endopterygota</taxon>
        <taxon>Diptera</taxon>
        <taxon>Brachycera</taxon>
        <taxon>Muscomorpha</taxon>
        <taxon>Hippoboscoidea</taxon>
        <taxon>Glossinidae</taxon>
        <taxon>Glossina</taxon>
    </lineage>
</organism>
<proteinExistence type="predicted"/>